<evidence type="ECO:0000256" key="3">
    <source>
        <dbReference type="ARBA" id="ARBA00023015"/>
    </source>
</evidence>
<keyword evidence="4" id="KW-0238">DNA-binding</keyword>
<dbReference type="GO" id="GO:0000976">
    <property type="term" value="F:transcription cis-regulatory region binding"/>
    <property type="evidence" value="ECO:0007669"/>
    <property type="project" value="TreeGrafter"/>
</dbReference>
<evidence type="ECO:0000313" key="10">
    <source>
        <dbReference type="Proteomes" id="UP000249169"/>
    </source>
</evidence>
<dbReference type="InterPro" id="IPR001789">
    <property type="entry name" value="Sig_transdc_resp-reg_receiver"/>
</dbReference>
<dbReference type="PANTHER" id="PTHR48111">
    <property type="entry name" value="REGULATOR OF RPOS"/>
    <property type="match status" value="1"/>
</dbReference>
<dbReference type="InterPro" id="IPR039420">
    <property type="entry name" value="WalR-like"/>
</dbReference>
<evidence type="ECO:0000256" key="5">
    <source>
        <dbReference type="ARBA" id="ARBA00023163"/>
    </source>
</evidence>
<dbReference type="PROSITE" id="PS50110">
    <property type="entry name" value="RESPONSE_REGULATORY"/>
    <property type="match status" value="1"/>
</dbReference>
<sequence>MRDATNEGKAMTTGRREGEGGPGDGPMSPVASRRIEGTCVLLVEDDEPVRELIALLLRDAGVDVVELGDGIEALNYVAACEVYRQTVRQPDVILADINMPNFSGLDLLMGLRESRVRPPVVLVTAVNDVDIHTEARRLGAVSIVQKPFEVEGLLAEVAGALVRARADAGELV</sequence>
<feature type="domain" description="Response regulatory" evidence="8">
    <location>
        <begin position="39"/>
        <end position="161"/>
    </location>
</feature>
<feature type="region of interest" description="Disordered" evidence="7">
    <location>
        <begin position="1"/>
        <end position="29"/>
    </location>
</feature>
<keyword evidence="10" id="KW-1185">Reference proteome</keyword>
<protein>
    <submittedName>
        <fullName evidence="9">Response regulator</fullName>
    </submittedName>
</protein>
<evidence type="ECO:0000313" key="9">
    <source>
        <dbReference type="EMBL" id="RAL25493.1"/>
    </source>
</evidence>
<dbReference type="AlphaFoldDB" id="A0A328CES2"/>
<dbReference type="PANTHER" id="PTHR48111:SF1">
    <property type="entry name" value="TWO-COMPONENT RESPONSE REGULATOR ORR33"/>
    <property type="match status" value="1"/>
</dbReference>
<dbReference type="GO" id="GO:0005829">
    <property type="term" value="C:cytosol"/>
    <property type="evidence" value="ECO:0007669"/>
    <property type="project" value="TreeGrafter"/>
</dbReference>
<dbReference type="GO" id="GO:0000156">
    <property type="term" value="F:phosphorelay response regulator activity"/>
    <property type="evidence" value="ECO:0007669"/>
    <property type="project" value="TreeGrafter"/>
</dbReference>
<dbReference type="InterPro" id="IPR011006">
    <property type="entry name" value="CheY-like_superfamily"/>
</dbReference>
<dbReference type="Gene3D" id="3.40.50.2300">
    <property type="match status" value="1"/>
</dbReference>
<dbReference type="EMBL" id="QHKO01000001">
    <property type="protein sequence ID" value="RAL25493.1"/>
    <property type="molecule type" value="Genomic_DNA"/>
</dbReference>
<keyword evidence="2" id="KW-0902">Two-component regulatory system</keyword>
<name>A0A328CES2_9DELT</name>
<reference evidence="9 10" key="1">
    <citation type="submission" date="2018-05" db="EMBL/GenBank/DDBJ databases">
        <title>Lujinxingia marina gen. nov. sp. nov., a new facultative anaerobic member of the class Deltaproteobacteria, and proposal of Lujinxingaceae fam. nov.</title>
        <authorList>
            <person name="Li C.-M."/>
        </authorList>
    </citation>
    <scope>NUCLEOTIDE SEQUENCE [LARGE SCALE GENOMIC DNA]</scope>
    <source>
        <strain evidence="9 10">B210</strain>
    </source>
</reference>
<keyword evidence="3" id="KW-0805">Transcription regulation</keyword>
<dbReference type="CDD" id="cd00156">
    <property type="entry name" value="REC"/>
    <property type="match status" value="1"/>
</dbReference>
<keyword evidence="5" id="KW-0804">Transcription</keyword>
<evidence type="ECO:0000256" key="6">
    <source>
        <dbReference type="PROSITE-ProRule" id="PRU00169"/>
    </source>
</evidence>
<evidence type="ECO:0000256" key="4">
    <source>
        <dbReference type="ARBA" id="ARBA00023125"/>
    </source>
</evidence>
<dbReference type="SUPFAM" id="SSF52172">
    <property type="entry name" value="CheY-like"/>
    <property type="match status" value="1"/>
</dbReference>
<gene>
    <name evidence="9" type="ORF">DL240_04585</name>
</gene>
<dbReference type="GO" id="GO:0032993">
    <property type="term" value="C:protein-DNA complex"/>
    <property type="evidence" value="ECO:0007669"/>
    <property type="project" value="TreeGrafter"/>
</dbReference>
<proteinExistence type="predicted"/>
<evidence type="ECO:0000259" key="8">
    <source>
        <dbReference type="PROSITE" id="PS50110"/>
    </source>
</evidence>
<dbReference type="Pfam" id="PF00072">
    <property type="entry name" value="Response_reg"/>
    <property type="match status" value="1"/>
</dbReference>
<keyword evidence="1 6" id="KW-0597">Phosphoprotein</keyword>
<dbReference type="SMART" id="SM00448">
    <property type="entry name" value="REC"/>
    <property type="match status" value="1"/>
</dbReference>
<evidence type="ECO:0000256" key="2">
    <source>
        <dbReference type="ARBA" id="ARBA00023012"/>
    </source>
</evidence>
<comment type="caution">
    <text evidence="9">The sequence shown here is derived from an EMBL/GenBank/DDBJ whole genome shotgun (WGS) entry which is preliminary data.</text>
</comment>
<dbReference type="Proteomes" id="UP000249169">
    <property type="component" value="Unassembled WGS sequence"/>
</dbReference>
<evidence type="ECO:0000256" key="7">
    <source>
        <dbReference type="SAM" id="MobiDB-lite"/>
    </source>
</evidence>
<organism evidence="9 10">
    <name type="scientific">Lujinxingia litoralis</name>
    <dbReference type="NCBI Taxonomy" id="2211119"/>
    <lineage>
        <taxon>Bacteria</taxon>
        <taxon>Deltaproteobacteria</taxon>
        <taxon>Bradymonadales</taxon>
        <taxon>Lujinxingiaceae</taxon>
        <taxon>Lujinxingia</taxon>
    </lineage>
</organism>
<feature type="modified residue" description="4-aspartylphosphate" evidence="6">
    <location>
        <position position="96"/>
    </location>
</feature>
<accession>A0A328CES2</accession>
<dbReference type="GO" id="GO:0006355">
    <property type="term" value="P:regulation of DNA-templated transcription"/>
    <property type="evidence" value="ECO:0007669"/>
    <property type="project" value="TreeGrafter"/>
</dbReference>
<evidence type="ECO:0000256" key="1">
    <source>
        <dbReference type="ARBA" id="ARBA00022553"/>
    </source>
</evidence>